<name>A0A856MQI6_9CYAN</name>
<dbReference type="Proteomes" id="UP000503129">
    <property type="component" value="Plasmid pBOCT1"/>
</dbReference>
<dbReference type="RefSeq" id="WP_169267289.1">
    <property type="nucleotide sequence ID" value="NZ_CAWOXK010000002.1"/>
</dbReference>
<protein>
    <submittedName>
        <fullName evidence="2">Uncharacterized protein</fullName>
    </submittedName>
</protein>
<geneLocation type="plasmid" evidence="3">
    <name>pboct1</name>
</geneLocation>
<feature type="transmembrane region" description="Helical" evidence="1">
    <location>
        <begin position="20"/>
        <end position="44"/>
    </location>
</feature>
<organism evidence="2 3">
    <name type="scientific">Brasilonema sennae CENA114</name>
    <dbReference type="NCBI Taxonomy" id="415709"/>
    <lineage>
        <taxon>Bacteria</taxon>
        <taxon>Bacillati</taxon>
        <taxon>Cyanobacteriota</taxon>
        <taxon>Cyanophyceae</taxon>
        <taxon>Nostocales</taxon>
        <taxon>Scytonemataceae</taxon>
        <taxon>Brasilonema</taxon>
        <taxon>Bromeliae group (in: Brasilonema)</taxon>
    </lineage>
</organism>
<gene>
    <name evidence="2" type="ORF">DP114_32875</name>
</gene>
<accession>A0A856MQI6</accession>
<keyword evidence="2" id="KW-0614">Plasmid</keyword>
<keyword evidence="1" id="KW-1133">Transmembrane helix</keyword>
<sequence length="485" mass="55531">MKDKFKTQVVHRLQEINSCLGVASLLAMLASVGLVLPASVGLTFLADAGVGVENKPAYKDITALATATGLFGLVGTVSAVAVGSLVLSTTNKELEEEKKNRSSNRIIAINFYNSDESLDEDDSEEEEEEENELFGLDYCEEEDEKTNSEGVEYTWRRNVTYTYYVTQIKGHPTLHGLHLCRLSSHCGTKSDFKEEIVSVKLDDYQIQKLTVLFEASYPERENLVGKYFHSRQFLPKEALEEYFRLHNSFYWAKSSGQFRNACLDSCKGCSYLHGANRVVCGMHPFGWEGTDCPDKKLLDGIVLREYENPDIIASLNEGLADVEVFKMDDYIVVKDSYSGRRFQFDFDGFRFSWSDQLSELCSDAHLRRYVNHFKYREIVHEDYSHLDKIRELNQDLYGADVRVDRNRIVVHKCSTGVNYFFKFNGQPIDPYDCDCPRELRYNYDLVSLVNYLRGNRREISPPRISPNLFHPISPPQVSENLVDLI</sequence>
<keyword evidence="1" id="KW-0472">Membrane</keyword>
<evidence type="ECO:0000313" key="3">
    <source>
        <dbReference type="Proteomes" id="UP000503129"/>
    </source>
</evidence>
<reference evidence="2 3" key="1">
    <citation type="submission" date="2018-06" db="EMBL/GenBank/DDBJ databases">
        <title>Comparative genomics of Brasilonema spp. strains.</title>
        <authorList>
            <person name="Alvarenga D.O."/>
            <person name="Fiore M.F."/>
            <person name="Varani A.M."/>
        </authorList>
    </citation>
    <scope>NUCLEOTIDE SEQUENCE [LARGE SCALE GENOMIC DNA]</scope>
    <source>
        <strain evidence="2 3">CENA114</strain>
        <plasmid evidence="3">pboct1</plasmid>
    </source>
</reference>
<evidence type="ECO:0000256" key="1">
    <source>
        <dbReference type="SAM" id="Phobius"/>
    </source>
</evidence>
<feature type="transmembrane region" description="Helical" evidence="1">
    <location>
        <begin position="64"/>
        <end position="87"/>
    </location>
</feature>
<keyword evidence="1" id="KW-0812">Transmembrane</keyword>
<proteinExistence type="predicted"/>
<dbReference type="EMBL" id="CP030119">
    <property type="protein sequence ID" value="QDL12564.1"/>
    <property type="molecule type" value="Genomic_DNA"/>
</dbReference>
<dbReference type="KEGG" id="bsen:DP114_32875"/>
<evidence type="ECO:0000313" key="2">
    <source>
        <dbReference type="EMBL" id="QDL12564.1"/>
    </source>
</evidence>
<dbReference type="AlphaFoldDB" id="A0A856MQI6"/>
<keyword evidence="3" id="KW-1185">Reference proteome</keyword>